<dbReference type="PANTHER" id="PTHR19288">
    <property type="entry name" value="4-NITROPHENYLPHOSPHATASE-RELATED"/>
    <property type="match status" value="1"/>
</dbReference>
<dbReference type="GO" id="GO:0016791">
    <property type="term" value="F:phosphatase activity"/>
    <property type="evidence" value="ECO:0007669"/>
    <property type="project" value="TreeGrafter"/>
</dbReference>
<evidence type="ECO:0008006" key="3">
    <source>
        <dbReference type="Google" id="ProtNLM"/>
    </source>
</evidence>
<dbReference type="SUPFAM" id="SSF56784">
    <property type="entry name" value="HAD-like"/>
    <property type="match status" value="1"/>
</dbReference>
<dbReference type="STRING" id="512399.A8709_02965"/>
<name>A0A1C1A766_9BACL</name>
<dbReference type="NCBIfam" id="TIGR01460">
    <property type="entry name" value="HAD-SF-IIA"/>
    <property type="match status" value="1"/>
</dbReference>
<dbReference type="GO" id="GO:0005737">
    <property type="term" value="C:cytoplasm"/>
    <property type="evidence" value="ECO:0007669"/>
    <property type="project" value="TreeGrafter"/>
</dbReference>
<dbReference type="InterPro" id="IPR036412">
    <property type="entry name" value="HAD-like_sf"/>
</dbReference>
<dbReference type="InterPro" id="IPR006357">
    <property type="entry name" value="HAD-SF_hydro_IIA"/>
</dbReference>
<evidence type="ECO:0000313" key="2">
    <source>
        <dbReference type="Proteomes" id="UP000093309"/>
    </source>
</evidence>
<dbReference type="Gene3D" id="3.40.50.1000">
    <property type="entry name" value="HAD superfamily/HAD-like"/>
    <property type="match status" value="2"/>
</dbReference>
<dbReference type="Pfam" id="PF13242">
    <property type="entry name" value="Hydrolase_like"/>
    <property type="match status" value="1"/>
</dbReference>
<keyword evidence="2" id="KW-1185">Reference proteome</keyword>
<gene>
    <name evidence="1" type="ORF">A8709_02965</name>
</gene>
<dbReference type="OrthoDB" id="9810449at2"/>
<sequence>MDEIFDDKVNTWFFDLDGCIYHGHKLTERANELLDLLRRRGCRIGFITNNSRENAEEIRAKLSAMGLQLDGENIVSATEAVAVWLNQRHGSLSVKVAGSQSLSQAIVNQGHQLLKWNDTQVADMVIIGRDIDFDYNRLQQIVNESRLGARIISTNADYYHPGEDGKVVPETGSLLAAIEVIMGSTIESIGKPNLCLYEMAMDTYGAKASECIMVGDNPVTDIAGAVSAGMRSVWIYGSHPLGHKVSKVSPTWKFETLSELYENVLAN</sequence>
<proteinExistence type="predicted"/>
<accession>A0A1C1A766</accession>
<comment type="caution">
    <text evidence="1">The sequence shown here is derived from an EMBL/GenBank/DDBJ whole genome shotgun (WGS) entry which is preliminary data.</text>
</comment>
<dbReference type="Proteomes" id="UP000093309">
    <property type="component" value="Unassembled WGS sequence"/>
</dbReference>
<organism evidence="1 2">
    <name type="scientific">Paenibacillus pectinilyticus</name>
    <dbReference type="NCBI Taxonomy" id="512399"/>
    <lineage>
        <taxon>Bacteria</taxon>
        <taxon>Bacillati</taxon>
        <taxon>Bacillota</taxon>
        <taxon>Bacilli</taxon>
        <taxon>Bacillales</taxon>
        <taxon>Paenibacillaceae</taxon>
        <taxon>Paenibacillus</taxon>
    </lineage>
</organism>
<dbReference type="RefSeq" id="WP_065851177.1">
    <property type="nucleotide sequence ID" value="NZ_LYPC01000011.1"/>
</dbReference>
<dbReference type="InterPro" id="IPR023214">
    <property type="entry name" value="HAD_sf"/>
</dbReference>
<reference evidence="2" key="1">
    <citation type="submission" date="2016-05" db="EMBL/GenBank/DDBJ databases">
        <title>Paenibacillus oryzae. sp. nov., isolated from the rice root.</title>
        <authorList>
            <person name="Zhang J."/>
            <person name="Zhang X."/>
        </authorList>
    </citation>
    <scope>NUCLEOTIDE SEQUENCE [LARGE SCALE GENOMIC DNA]</scope>
    <source>
        <strain evidence="2">KCTC13222</strain>
    </source>
</reference>
<evidence type="ECO:0000313" key="1">
    <source>
        <dbReference type="EMBL" id="OCT16405.1"/>
    </source>
</evidence>
<dbReference type="AlphaFoldDB" id="A0A1C1A766"/>
<dbReference type="PANTHER" id="PTHR19288:SF46">
    <property type="entry name" value="HALOACID DEHALOGENASE-LIKE HYDROLASE DOMAIN-CONTAINING PROTEIN 2"/>
    <property type="match status" value="1"/>
</dbReference>
<dbReference type="EMBL" id="LYPC01000011">
    <property type="protein sequence ID" value="OCT16405.1"/>
    <property type="molecule type" value="Genomic_DNA"/>
</dbReference>
<protein>
    <recommendedName>
        <fullName evidence="3">Acid sugar phosphatase</fullName>
    </recommendedName>
</protein>
<dbReference type="Pfam" id="PF13344">
    <property type="entry name" value="Hydrolase_6"/>
    <property type="match status" value="1"/>
</dbReference>